<dbReference type="PANTHER" id="PTHR19957">
    <property type="entry name" value="SYNTAXIN"/>
    <property type="match status" value="1"/>
</dbReference>
<dbReference type="GO" id="GO:0006886">
    <property type="term" value="P:intracellular protein transport"/>
    <property type="evidence" value="ECO:0007669"/>
    <property type="project" value="TreeGrafter"/>
</dbReference>
<evidence type="ECO:0000313" key="5">
    <source>
        <dbReference type="EnsemblMetazoa" id="OVOC11876.1"/>
    </source>
</evidence>
<feature type="transmembrane region" description="Helical" evidence="3">
    <location>
        <begin position="240"/>
        <end position="260"/>
    </location>
</feature>
<dbReference type="GO" id="GO:0048278">
    <property type="term" value="P:vesicle docking"/>
    <property type="evidence" value="ECO:0007669"/>
    <property type="project" value="TreeGrafter"/>
</dbReference>
<feature type="domain" description="T-SNARE coiled-coil homology" evidence="4">
    <location>
        <begin position="166"/>
        <end position="228"/>
    </location>
</feature>
<evidence type="ECO:0000313" key="6">
    <source>
        <dbReference type="Proteomes" id="UP000024404"/>
    </source>
</evidence>
<dbReference type="SMART" id="SM00397">
    <property type="entry name" value="t_SNARE"/>
    <property type="match status" value="1"/>
</dbReference>
<dbReference type="AlphaFoldDB" id="A0A8R1XNE3"/>
<dbReference type="GO" id="GO:0008021">
    <property type="term" value="C:synaptic vesicle"/>
    <property type="evidence" value="ECO:0007669"/>
    <property type="project" value="TreeGrafter"/>
</dbReference>
<keyword evidence="3" id="KW-0812">Transmembrane</keyword>
<dbReference type="InterPro" id="IPR006011">
    <property type="entry name" value="Syntaxin_N"/>
</dbReference>
<dbReference type="Gene3D" id="1.20.5.110">
    <property type="match status" value="1"/>
</dbReference>
<organism evidence="5 6">
    <name type="scientific">Onchocerca volvulus</name>
    <dbReference type="NCBI Taxonomy" id="6282"/>
    <lineage>
        <taxon>Eukaryota</taxon>
        <taxon>Metazoa</taxon>
        <taxon>Ecdysozoa</taxon>
        <taxon>Nematoda</taxon>
        <taxon>Chromadorea</taxon>
        <taxon>Rhabditida</taxon>
        <taxon>Spirurina</taxon>
        <taxon>Spiruromorpha</taxon>
        <taxon>Filarioidea</taxon>
        <taxon>Onchocercidae</taxon>
        <taxon>Onchocerca</taxon>
    </lineage>
</organism>
<evidence type="ECO:0000256" key="1">
    <source>
        <dbReference type="ARBA" id="ARBA00009063"/>
    </source>
</evidence>
<dbReference type="GO" id="GO:0031201">
    <property type="term" value="C:SNARE complex"/>
    <property type="evidence" value="ECO:0007669"/>
    <property type="project" value="TreeGrafter"/>
</dbReference>
<dbReference type="Pfam" id="PF05739">
    <property type="entry name" value="SNARE"/>
    <property type="match status" value="1"/>
</dbReference>
<name>A0A8R1XNE3_ONCVO</name>
<dbReference type="EnsemblMetazoa" id="OVOC11876.1">
    <property type="protein sequence ID" value="OVOC11876.1"/>
    <property type="gene ID" value="WBGene00248685"/>
</dbReference>
<dbReference type="InterPro" id="IPR045242">
    <property type="entry name" value="Syntaxin"/>
</dbReference>
<dbReference type="InterPro" id="IPR000727">
    <property type="entry name" value="T_SNARE_dom"/>
</dbReference>
<keyword evidence="3" id="KW-1133">Transmembrane helix</keyword>
<accession>A0A8R1XNE3</accession>
<reference evidence="5" key="2">
    <citation type="submission" date="2022-06" db="UniProtKB">
        <authorList>
            <consortium name="EnsemblMetazoa"/>
        </authorList>
    </citation>
    <scope>IDENTIFICATION</scope>
</reference>
<dbReference type="SUPFAM" id="SSF47661">
    <property type="entry name" value="t-snare proteins"/>
    <property type="match status" value="1"/>
</dbReference>
<dbReference type="Pfam" id="PF14523">
    <property type="entry name" value="Syntaxin_2"/>
    <property type="match status" value="1"/>
</dbReference>
<sequence>MDSDSVEGSTLVSTIASNIQRLSHYDKNISDCSVNKQVSVQQLEVLGGKIGSSDDGEQLRDQIAEVTSSANTLSKETNTLMKRLVELSNDQRYASAMRVHRERLMGDLIAVLNRLQVAQRNAVAKEKESMKAVAAQDQQVSHQIQQVNDGEQQERQQLQIQHQQHLTEIRERSEAMRQLDQDISDVTQVMKDLARIVHDQGEIMDSIEANVEHASIHVQQGATAVQRAVIYQRRARQKRIFLLIFFVTLILILILITYFFSK</sequence>
<dbReference type="GO" id="GO:0000149">
    <property type="term" value="F:SNARE binding"/>
    <property type="evidence" value="ECO:0007669"/>
    <property type="project" value="TreeGrafter"/>
</dbReference>
<dbReference type="PROSITE" id="PS50192">
    <property type="entry name" value="T_SNARE"/>
    <property type="match status" value="1"/>
</dbReference>
<keyword evidence="3" id="KW-0472">Membrane</keyword>
<dbReference type="EMBL" id="CMVM020000016">
    <property type="status" value="NOT_ANNOTATED_CDS"/>
    <property type="molecule type" value="Genomic_DNA"/>
</dbReference>
<evidence type="ECO:0000259" key="4">
    <source>
        <dbReference type="PROSITE" id="PS50192"/>
    </source>
</evidence>
<dbReference type="Proteomes" id="UP000024404">
    <property type="component" value="Unassembled WGS sequence"/>
</dbReference>
<dbReference type="InterPro" id="IPR010989">
    <property type="entry name" value="SNARE"/>
</dbReference>
<evidence type="ECO:0000256" key="3">
    <source>
        <dbReference type="SAM" id="Phobius"/>
    </source>
</evidence>
<keyword evidence="2" id="KW-0813">Transport</keyword>
<reference evidence="6" key="1">
    <citation type="submission" date="2013-10" db="EMBL/GenBank/DDBJ databases">
        <title>Genome sequencing of Onchocerca volvulus.</title>
        <authorList>
            <person name="Cotton J."/>
            <person name="Tsai J."/>
            <person name="Stanley E."/>
            <person name="Tracey A."/>
            <person name="Holroyd N."/>
            <person name="Lustigman S."/>
            <person name="Berriman M."/>
        </authorList>
    </citation>
    <scope>NUCLEOTIDE SEQUENCE</scope>
</reference>
<proteinExistence type="inferred from homology"/>
<comment type="similarity">
    <text evidence="1">Belongs to the syntaxin family.</text>
</comment>
<dbReference type="PANTHER" id="PTHR19957:SF411">
    <property type="entry name" value="LD23667P"/>
    <property type="match status" value="1"/>
</dbReference>
<dbReference type="Gene3D" id="1.20.58.70">
    <property type="match status" value="1"/>
</dbReference>
<dbReference type="GO" id="GO:0006906">
    <property type="term" value="P:vesicle fusion"/>
    <property type="evidence" value="ECO:0007669"/>
    <property type="project" value="TreeGrafter"/>
</dbReference>
<dbReference type="GO" id="GO:0005484">
    <property type="term" value="F:SNAP receptor activity"/>
    <property type="evidence" value="ECO:0007669"/>
    <property type="project" value="TreeGrafter"/>
</dbReference>
<keyword evidence="6" id="KW-1185">Reference proteome</keyword>
<dbReference type="CDD" id="cd15847">
    <property type="entry name" value="SNARE_syntaxin7_like"/>
    <property type="match status" value="1"/>
</dbReference>
<dbReference type="OMA" id="QPFLMEQ"/>
<protein>
    <submittedName>
        <fullName evidence="5">t-SNARE coiled-coil homology domain-containing protein</fullName>
    </submittedName>
</protein>
<keyword evidence="2" id="KW-0532">Neurotransmitter transport</keyword>
<dbReference type="GO" id="GO:0006836">
    <property type="term" value="P:neurotransmitter transport"/>
    <property type="evidence" value="ECO:0007669"/>
    <property type="project" value="UniProtKB-KW"/>
</dbReference>
<evidence type="ECO:0000256" key="2">
    <source>
        <dbReference type="ARBA" id="ARBA00022775"/>
    </source>
</evidence>